<dbReference type="KEGG" id="nml:Namu_3870"/>
<feature type="transmembrane region" description="Helical" evidence="8">
    <location>
        <begin position="565"/>
        <end position="587"/>
    </location>
</feature>
<feature type="transmembrane region" description="Helical" evidence="8">
    <location>
        <begin position="639"/>
        <end position="658"/>
    </location>
</feature>
<evidence type="ECO:0000256" key="8">
    <source>
        <dbReference type="SAM" id="Phobius"/>
    </source>
</evidence>
<dbReference type="InterPro" id="IPR004869">
    <property type="entry name" value="MMPL_dom"/>
</dbReference>
<evidence type="ECO:0000256" key="3">
    <source>
        <dbReference type="ARBA" id="ARBA00022475"/>
    </source>
</evidence>
<protein>
    <submittedName>
        <fullName evidence="10">Drug exporter of the RND superfamily-like protein</fullName>
    </submittedName>
</protein>
<keyword evidence="11" id="KW-1185">Reference proteome</keyword>
<dbReference type="AlphaFoldDB" id="C8XGT4"/>
<evidence type="ECO:0000313" key="10">
    <source>
        <dbReference type="EMBL" id="ACV80165.1"/>
    </source>
</evidence>
<feature type="transmembrane region" description="Helical" evidence="8">
    <location>
        <begin position="497"/>
        <end position="515"/>
    </location>
</feature>
<dbReference type="Gene3D" id="1.20.1640.10">
    <property type="entry name" value="Multidrug efflux transporter AcrB transmembrane domain"/>
    <property type="match status" value="2"/>
</dbReference>
<sequence length="740" mass="76424" precursor="true">MQRIGVWCWRRRVLVVGLWLLAMAGGAVAIGPLFAGMGDTTTLPGTETGRAQAVIDGAIDHGEQFFAVVDNVDAGSAATTAALAGAADDIRAITGVSSVDGPIAATDGRAATLIVTLAPAESQYQPFTDAQARWSELTAALPGATVSVGGGDLIGDEANAAVQDDLRNAEIYSLPLTLILLLLIFGGVAAAALPAVAAIATMLGATAVLLGFASVVTIDANAITVVTLLGLGLSIDYGLLLVARFRDELTRTGDRIEAVAAAWHTAGRTIGFSALTVVAALAGLMAFDVGELRALAAAGIATVIVAMLAGITLTAALLGFVGRWIKPRQRHGRTKADSGFFAGLARRTQRRPWLTLAGCAVVLLALAAPLLHVIIKVPQLEGLPRTLESVQVADVLDQRFGISSQAGVAVLARTDPATLDAYAQPWAADPAVARVEPASAIGAGVSMVVLDVHGDGQGAGAQALVDRLRQDRPAGYESWVTGDAARLMDLQDRLIDGLPLAAAIVVLSMLIVLFLMTGSVVVGVKAIVVSALSLAATFGVLTAVFQDGWLAAPLGMLTVGGLSPFMIVIVFAFAFGLSMDYEVFLLARIKEFYDAGESPDAAVRHGLQRSGRIITSAALLMLIVFACFAAADIGALQQIGLGLFVAVLIDATLVRCLLSPALMTVLGRAAWWAPAPLRRLHARIGLHEAGERPAEDRDAATLAGSATTEAGRSEPDPTDVGMPAPRHAAPEPEPAGSRSH</sequence>
<feature type="transmembrane region" description="Helical" evidence="8">
    <location>
        <begin position="266"/>
        <end position="287"/>
    </location>
</feature>
<comment type="similarity">
    <text evidence="2">Belongs to the resistance-nodulation-cell division (RND) (TC 2.A.6) family. MmpL subfamily.</text>
</comment>
<proteinExistence type="inferred from homology"/>
<dbReference type="Proteomes" id="UP000002218">
    <property type="component" value="Chromosome"/>
</dbReference>
<feature type="transmembrane region" description="Helical" evidence="8">
    <location>
        <begin position="171"/>
        <end position="189"/>
    </location>
</feature>
<gene>
    <name evidence="10" type="ordered locus">Namu_3870</name>
</gene>
<keyword evidence="3" id="KW-1003">Cell membrane</keyword>
<dbReference type="EMBL" id="CP001737">
    <property type="protein sequence ID" value="ACV80165.1"/>
    <property type="molecule type" value="Genomic_DNA"/>
</dbReference>
<keyword evidence="4 8" id="KW-0812">Transmembrane</keyword>
<feature type="transmembrane region" description="Helical" evidence="8">
    <location>
        <begin position="613"/>
        <end position="633"/>
    </location>
</feature>
<dbReference type="OrthoDB" id="7051771at2"/>
<dbReference type="InParanoid" id="C8XGT4"/>
<dbReference type="PANTHER" id="PTHR33406">
    <property type="entry name" value="MEMBRANE PROTEIN MJ1562-RELATED"/>
    <property type="match status" value="1"/>
</dbReference>
<name>C8XGT4_NAKMY</name>
<feature type="transmembrane region" description="Helical" evidence="8">
    <location>
        <begin position="196"/>
        <end position="216"/>
    </location>
</feature>
<keyword evidence="5 8" id="KW-1133">Transmembrane helix</keyword>
<organism evidence="10 11">
    <name type="scientific">Nakamurella multipartita (strain ATCC 700099 / DSM 44233 / CIP 104796 / JCM 9543 / NBRC 105858 / Y-104)</name>
    <name type="common">Microsphaera multipartita</name>
    <dbReference type="NCBI Taxonomy" id="479431"/>
    <lineage>
        <taxon>Bacteria</taxon>
        <taxon>Bacillati</taxon>
        <taxon>Actinomycetota</taxon>
        <taxon>Actinomycetes</taxon>
        <taxon>Nakamurellales</taxon>
        <taxon>Nakamurellaceae</taxon>
        <taxon>Nakamurella</taxon>
    </lineage>
</organism>
<dbReference type="GO" id="GO:0005886">
    <property type="term" value="C:plasma membrane"/>
    <property type="evidence" value="ECO:0007669"/>
    <property type="project" value="UniProtKB-SubCell"/>
</dbReference>
<feature type="domain" description="Membrane transport protein MMPL" evidence="9">
    <location>
        <begin position="459"/>
        <end position="679"/>
    </location>
</feature>
<evidence type="ECO:0000256" key="5">
    <source>
        <dbReference type="ARBA" id="ARBA00022989"/>
    </source>
</evidence>
<evidence type="ECO:0000256" key="1">
    <source>
        <dbReference type="ARBA" id="ARBA00004651"/>
    </source>
</evidence>
<evidence type="ECO:0000256" key="6">
    <source>
        <dbReference type="ARBA" id="ARBA00023136"/>
    </source>
</evidence>
<dbReference type="eggNOG" id="COG2409">
    <property type="taxonomic scope" value="Bacteria"/>
</dbReference>
<dbReference type="SUPFAM" id="SSF82866">
    <property type="entry name" value="Multidrug efflux transporter AcrB transmembrane domain"/>
    <property type="match status" value="2"/>
</dbReference>
<feature type="compositionally biased region" description="Basic and acidic residues" evidence="7">
    <location>
        <begin position="689"/>
        <end position="699"/>
    </location>
</feature>
<feature type="transmembrane region" description="Helical" evidence="8">
    <location>
        <begin position="522"/>
        <end position="545"/>
    </location>
</feature>
<dbReference type="Pfam" id="PF03176">
    <property type="entry name" value="MMPL"/>
    <property type="match status" value="2"/>
</dbReference>
<evidence type="ECO:0000256" key="4">
    <source>
        <dbReference type="ARBA" id="ARBA00022692"/>
    </source>
</evidence>
<dbReference type="InterPro" id="IPR050545">
    <property type="entry name" value="Mycobact_MmpL"/>
</dbReference>
<keyword evidence="6 8" id="KW-0472">Membrane</keyword>
<dbReference type="STRING" id="479431.Namu_3870"/>
<feature type="transmembrane region" description="Helical" evidence="8">
    <location>
        <begin position="353"/>
        <end position="375"/>
    </location>
</feature>
<reference evidence="11" key="1">
    <citation type="submission" date="2009-09" db="EMBL/GenBank/DDBJ databases">
        <title>The complete genome of Nakamurella multipartita DSM 44233.</title>
        <authorList>
            <consortium name="US DOE Joint Genome Institute (JGI-PGF)"/>
            <person name="Lucas S."/>
            <person name="Copeland A."/>
            <person name="Lapidus A."/>
            <person name="Glavina del Rio T."/>
            <person name="Dalin E."/>
            <person name="Tice H."/>
            <person name="Bruce D."/>
            <person name="Goodwin L."/>
            <person name="Pitluck S."/>
            <person name="Kyrpides N."/>
            <person name="Mavromatis K."/>
            <person name="Ivanova N."/>
            <person name="Ovchinnikova G."/>
            <person name="Sims D."/>
            <person name="Meincke L."/>
            <person name="Brettin T."/>
            <person name="Detter J.C."/>
            <person name="Han C."/>
            <person name="Larimer F."/>
            <person name="Land M."/>
            <person name="Hauser L."/>
            <person name="Markowitz V."/>
            <person name="Cheng J.-F."/>
            <person name="Hugenholtz P."/>
            <person name="Woyke T."/>
            <person name="Wu D."/>
            <person name="Klenk H.-P."/>
            <person name="Eisen J.A."/>
        </authorList>
    </citation>
    <scope>NUCLEOTIDE SEQUENCE [LARGE SCALE GENOMIC DNA]</scope>
    <source>
        <strain evidence="11">ATCC 700099 / DSM 44233 / CIP 104796 / JCM 9543 / NBRC 105858 / Y-104</strain>
    </source>
</reference>
<accession>C8XGT4</accession>
<comment type="subcellular location">
    <subcellularLocation>
        <location evidence="1">Cell membrane</location>
        <topology evidence="1">Multi-pass membrane protein</topology>
    </subcellularLocation>
</comment>
<reference evidence="10 11" key="2">
    <citation type="journal article" date="2010" name="Stand. Genomic Sci.">
        <title>Complete genome sequence of Nakamurella multipartita type strain (Y-104).</title>
        <authorList>
            <person name="Tice H."/>
            <person name="Mayilraj S."/>
            <person name="Sims D."/>
            <person name="Lapidus A."/>
            <person name="Nolan M."/>
            <person name="Lucas S."/>
            <person name="Glavina Del Rio T."/>
            <person name="Copeland A."/>
            <person name="Cheng J.F."/>
            <person name="Meincke L."/>
            <person name="Bruce D."/>
            <person name="Goodwin L."/>
            <person name="Pitluck S."/>
            <person name="Ivanova N."/>
            <person name="Mavromatis K."/>
            <person name="Ovchinnikova G."/>
            <person name="Pati A."/>
            <person name="Chen A."/>
            <person name="Palaniappan K."/>
            <person name="Land M."/>
            <person name="Hauser L."/>
            <person name="Chang Y.J."/>
            <person name="Jeffries C.D."/>
            <person name="Detter J.C."/>
            <person name="Brettin T."/>
            <person name="Rohde M."/>
            <person name="Goker M."/>
            <person name="Bristow J."/>
            <person name="Eisen J.A."/>
            <person name="Markowitz V."/>
            <person name="Hugenholtz P."/>
            <person name="Kyrpides N.C."/>
            <person name="Klenk H.P."/>
            <person name="Chen F."/>
        </authorList>
    </citation>
    <scope>NUCLEOTIDE SEQUENCE [LARGE SCALE GENOMIC DNA]</scope>
    <source>
        <strain evidence="11">ATCC 700099 / DSM 44233 / CIP 104796 / JCM 9543 / NBRC 105858 / Y-104</strain>
    </source>
</reference>
<feature type="transmembrane region" description="Helical" evidence="8">
    <location>
        <begin position="222"/>
        <end position="245"/>
    </location>
</feature>
<evidence type="ECO:0000256" key="7">
    <source>
        <dbReference type="SAM" id="MobiDB-lite"/>
    </source>
</evidence>
<feature type="domain" description="Membrane transport protein MMPL" evidence="9">
    <location>
        <begin position="74"/>
        <end position="352"/>
    </location>
</feature>
<feature type="transmembrane region" description="Helical" evidence="8">
    <location>
        <begin position="299"/>
        <end position="325"/>
    </location>
</feature>
<feature type="region of interest" description="Disordered" evidence="7">
    <location>
        <begin position="689"/>
        <end position="740"/>
    </location>
</feature>
<evidence type="ECO:0000256" key="2">
    <source>
        <dbReference type="ARBA" id="ARBA00010157"/>
    </source>
</evidence>
<dbReference type="PANTHER" id="PTHR33406:SF11">
    <property type="entry name" value="MEMBRANE PROTEIN SCO6666-RELATED"/>
    <property type="match status" value="1"/>
</dbReference>
<dbReference type="HOGENOM" id="CLU_005108_5_1_11"/>
<evidence type="ECO:0000313" key="11">
    <source>
        <dbReference type="Proteomes" id="UP000002218"/>
    </source>
</evidence>
<evidence type="ECO:0000259" key="9">
    <source>
        <dbReference type="Pfam" id="PF03176"/>
    </source>
</evidence>